<dbReference type="OrthoDB" id="19656at2759"/>
<accession>M1V736</accession>
<evidence type="ECO:0000256" key="4">
    <source>
        <dbReference type="ARBA" id="ARBA00022452"/>
    </source>
</evidence>
<keyword evidence="4" id="KW-1134">Transmembrane beta strand</keyword>
<keyword evidence="6" id="KW-1000">Mitochondrion outer membrane</keyword>
<keyword evidence="8" id="KW-0496">Mitochondrion</keyword>
<keyword evidence="7" id="KW-0653">Protein transport</keyword>
<dbReference type="Proteomes" id="UP000007014">
    <property type="component" value="Chromosome 6"/>
</dbReference>
<dbReference type="KEGG" id="cme:CYME_CMF062C"/>
<evidence type="ECO:0000256" key="5">
    <source>
        <dbReference type="ARBA" id="ARBA00022692"/>
    </source>
</evidence>
<dbReference type="GeneID" id="16993068"/>
<dbReference type="eggNOG" id="KOG3296">
    <property type="taxonomic scope" value="Eukaryota"/>
</dbReference>
<dbReference type="STRING" id="280699.M1V736"/>
<dbReference type="OMA" id="TRFNYRW"/>
<evidence type="ECO:0000256" key="6">
    <source>
        <dbReference type="ARBA" id="ARBA00022787"/>
    </source>
</evidence>
<dbReference type="CDD" id="cd07305">
    <property type="entry name" value="Porin3_Tom40"/>
    <property type="match status" value="1"/>
</dbReference>
<keyword evidence="3" id="KW-0813">Transport</keyword>
<dbReference type="Pfam" id="PF01459">
    <property type="entry name" value="Porin_3"/>
    <property type="match status" value="2"/>
</dbReference>
<dbReference type="HOGENOM" id="CLU_042174_1_0_1"/>
<name>M1V736_CYAM1</name>
<evidence type="ECO:0000313" key="12">
    <source>
        <dbReference type="Proteomes" id="UP000007014"/>
    </source>
</evidence>
<dbReference type="PANTHER" id="PTHR10802">
    <property type="entry name" value="MITOCHONDRIAL IMPORT RECEPTOR SUBUNIT TOM40"/>
    <property type="match status" value="1"/>
</dbReference>
<reference evidence="11 12" key="1">
    <citation type="journal article" date="2004" name="Nature">
        <title>Genome sequence of the ultrasmall unicellular red alga Cyanidioschyzon merolae 10D.</title>
        <authorList>
            <person name="Matsuzaki M."/>
            <person name="Misumi O."/>
            <person name="Shin-i T."/>
            <person name="Maruyama S."/>
            <person name="Takahara M."/>
            <person name="Miyagishima S."/>
            <person name="Mori T."/>
            <person name="Nishida K."/>
            <person name="Yagisawa F."/>
            <person name="Nishida K."/>
            <person name="Yoshida Y."/>
            <person name="Nishimura Y."/>
            <person name="Nakao S."/>
            <person name="Kobayashi T."/>
            <person name="Momoyama Y."/>
            <person name="Higashiyama T."/>
            <person name="Minoda A."/>
            <person name="Sano M."/>
            <person name="Nomoto H."/>
            <person name="Oishi K."/>
            <person name="Hayashi H."/>
            <person name="Ohta F."/>
            <person name="Nishizaka S."/>
            <person name="Haga S."/>
            <person name="Miura S."/>
            <person name="Morishita T."/>
            <person name="Kabeya Y."/>
            <person name="Terasawa K."/>
            <person name="Suzuki Y."/>
            <person name="Ishii Y."/>
            <person name="Asakawa S."/>
            <person name="Takano H."/>
            <person name="Ohta N."/>
            <person name="Kuroiwa H."/>
            <person name="Tanaka K."/>
            <person name="Shimizu N."/>
            <person name="Sugano S."/>
            <person name="Sato N."/>
            <person name="Nozaki H."/>
            <person name="Ogasawara N."/>
            <person name="Kohara Y."/>
            <person name="Kuroiwa T."/>
        </authorList>
    </citation>
    <scope>NUCLEOTIDE SEQUENCE [LARGE SCALE GENOMIC DNA]</scope>
    <source>
        <strain evidence="11 12">10D</strain>
    </source>
</reference>
<comment type="similarity">
    <text evidence="2">Belongs to the Tom40 family.</text>
</comment>
<evidence type="ECO:0000256" key="9">
    <source>
        <dbReference type="ARBA" id="ARBA00023136"/>
    </source>
</evidence>
<keyword evidence="12" id="KW-1185">Reference proteome</keyword>
<comment type="subcellular location">
    <subcellularLocation>
        <location evidence="1">Mitochondrion outer membrane</location>
        <topology evidence="1">Multi-pass membrane protein</topology>
    </subcellularLocation>
</comment>
<evidence type="ECO:0000256" key="10">
    <source>
        <dbReference type="SAM" id="MobiDB-lite"/>
    </source>
</evidence>
<organism evidence="11 12">
    <name type="scientific">Cyanidioschyzon merolae (strain NIES-3377 / 10D)</name>
    <name type="common">Unicellular red alga</name>
    <dbReference type="NCBI Taxonomy" id="280699"/>
    <lineage>
        <taxon>Eukaryota</taxon>
        <taxon>Rhodophyta</taxon>
        <taxon>Bangiophyceae</taxon>
        <taxon>Cyanidiales</taxon>
        <taxon>Cyanidiaceae</taxon>
        <taxon>Cyanidioschyzon</taxon>
    </lineage>
</organism>
<reference evidence="11 12" key="2">
    <citation type="journal article" date="2007" name="BMC Biol.">
        <title>A 100%-complete sequence reveals unusually simple genomic features in the hot-spring red alga Cyanidioschyzon merolae.</title>
        <authorList>
            <person name="Nozaki H."/>
            <person name="Takano H."/>
            <person name="Misumi O."/>
            <person name="Terasawa K."/>
            <person name="Matsuzaki M."/>
            <person name="Maruyama S."/>
            <person name="Nishida K."/>
            <person name="Yagisawa F."/>
            <person name="Yoshida Y."/>
            <person name="Fujiwara T."/>
            <person name="Takio S."/>
            <person name="Tamura K."/>
            <person name="Chung S.J."/>
            <person name="Nakamura S."/>
            <person name="Kuroiwa H."/>
            <person name="Tanaka K."/>
            <person name="Sato N."/>
            <person name="Kuroiwa T."/>
        </authorList>
    </citation>
    <scope>NUCLEOTIDE SEQUENCE [LARGE SCALE GENOMIC DNA]</scope>
    <source>
        <strain evidence="11 12">10D</strain>
    </source>
</reference>
<feature type="region of interest" description="Disordered" evidence="10">
    <location>
        <begin position="1"/>
        <end position="35"/>
    </location>
</feature>
<dbReference type="RefSeq" id="XP_005535730.1">
    <property type="nucleotide sequence ID" value="XM_005535673.1"/>
</dbReference>
<dbReference type="GO" id="GO:0008320">
    <property type="term" value="F:protein transmembrane transporter activity"/>
    <property type="evidence" value="ECO:0007669"/>
    <property type="project" value="InterPro"/>
</dbReference>
<keyword evidence="9" id="KW-0472">Membrane</keyword>
<dbReference type="Gene3D" id="2.40.160.10">
    <property type="entry name" value="Porin"/>
    <property type="match status" value="1"/>
</dbReference>
<evidence type="ECO:0000313" key="11">
    <source>
        <dbReference type="EMBL" id="BAM79444.1"/>
    </source>
</evidence>
<keyword evidence="5" id="KW-0812">Transmembrane</keyword>
<gene>
    <name evidence="11" type="ORF">CYME_CMF062C</name>
</gene>
<protein>
    <submittedName>
        <fullName evidence="11">Mitochondrial general import pore subunit Tom40</fullName>
    </submittedName>
</protein>
<evidence type="ECO:0000256" key="7">
    <source>
        <dbReference type="ARBA" id="ARBA00022927"/>
    </source>
</evidence>
<dbReference type="GO" id="GO:0005741">
    <property type="term" value="C:mitochondrial outer membrane"/>
    <property type="evidence" value="ECO:0007669"/>
    <property type="project" value="UniProtKB-SubCell"/>
</dbReference>
<dbReference type="InterPro" id="IPR023614">
    <property type="entry name" value="Porin_dom_sf"/>
</dbReference>
<evidence type="ECO:0000256" key="2">
    <source>
        <dbReference type="ARBA" id="ARBA00010510"/>
    </source>
</evidence>
<dbReference type="EMBL" id="AP006488">
    <property type="protein sequence ID" value="BAM79444.1"/>
    <property type="molecule type" value="Genomic_DNA"/>
</dbReference>
<feature type="compositionally biased region" description="Basic and acidic residues" evidence="10">
    <location>
        <begin position="15"/>
        <end position="35"/>
    </location>
</feature>
<evidence type="ECO:0000256" key="3">
    <source>
        <dbReference type="ARBA" id="ARBA00022448"/>
    </source>
</evidence>
<evidence type="ECO:0000256" key="8">
    <source>
        <dbReference type="ARBA" id="ARBA00023128"/>
    </source>
</evidence>
<proteinExistence type="inferred from homology"/>
<dbReference type="InterPro" id="IPR037930">
    <property type="entry name" value="Tom40"/>
</dbReference>
<dbReference type="GO" id="GO:0030150">
    <property type="term" value="P:protein import into mitochondrial matrix"/>
    <property type="evidence" value="ECO:0007669"/>
    <property type="project" value="InterPro"/>
</dbReference>
<dbReference type="InterPro" id="IPR027246">
    <property type="entry name" value="Porin_Euk/Tom40"/>
</dbReference>
<evidence type="ECO:0000256" key="1">
    <source>
        <dbReference type="ARBA" id="ARBA00004374"/>
    </source>
</evidence>
<dbReference type="Gramene" id="CMF062CT">
    <property type="protein sequence ID" value="CMF062CT"/>
    <property type="gene ID" value="CMF062C"/>
</dbReference>
<sequence length="357" mass="38620">MASTFKTTAGTGAGEETHARDSYPGRDTTIRREELPSGLRDALPYTSSSWWWRAIERTELPNPGAYEEINQEANTVLRPNLFDGTRFDMNLPLTPTLSTGHSIEMGSTQTTPGYALSVNYITNTLIAVSRMDMTGRFNGRLFYTHTPRLISKLLVSRQPAEDPAAAAAMLAAATGGAAIQPPPPTSATTTVMYDLDYRGSDYSANLKLGTGGVISLAYMQSIVPSFSMGGEGFFQLRNKFSALTAAARFLTTDGIFSATVASFGPVVASYVHRVNPRVSLAAELFWDTRSRESYVTAGYKFDLRSATVIGQVTSLGKVAALLEEKLSPGVSFLLSGEIDHWQQQYKFGFGLQVGGTA</sequence>
<dbReference type="AlphaFoldDB" id="M1V736"/>